<proteinExistence type="predicted"/>
<evidence type="ECO:0000259" key="4">
    <source>
        <dbReference type="PROSITE" id="PS50893"/>
    </source>
</evidence>
<dbReference type="AlphaFoldDB" id="X1E0Z8"/>
<protein>
    <recommendedName>
        <fullName evidence="4">ABC transporter domain-containing protein</fullName>
    </recommendedName>
</protein>
<dbReference type="GO" id="GO:0016887">
    <property type="term" value="F:ATP hydrolysis activity"/>
    <property type="evidence" value="ECO:0007669"/>
    <property type="project" value="InterPro"/>
</dbReference>
<comment type="caution">
    <text evidence="5">The sequence shown here is derived from an EMBL/GenBank/DDBJ whole genome shotgun (WGS) entry which is preliminary data.</text>
</comment>
<reference evidence="5" key="1">
    <citation type="journal article" date="2014" name="Front. Microbiol.">
        <title>High frequency of phylogenetically diverse reductive dehalogenase-homologous genes in deep subseafloor sedimentary metagenomes.</title>
        <authorList>
            <person name="Kawai M."/>
            <person name="Futagami T."/>
            <person name="Toyoda A."/>
            <person name="Takaki Y."/>
            <person name="Nishi S."/>
            <person name="Hori S."/>
            <person name="Arai W."/>
            <person name="Tsubouchi T."/>
            <person name="Morono Y."/>
            <person name="Uchiyama I."/>
            <person name="Ito T."/>
            <person name="Fujiyama A."/>
            <person name="Inagaki F."/>
            <person name="Takami H."/>
        </authorList>
    </citation>
    <scope>NUCLEOTIDE SEQUENCE</scope>
    <source>
        <strain evidence="5">Expedition CK06-06</strain>
    </source>
</reference>
<dbReference type="SUPFAM" id="SSF52540">
    <property type="entry name" value="P-loop containing nucleoside triphosphate hydrolases"/>
    <property type="match status" value="1"/>
</dbReference>
<feature type="non-terminal residue" evidence="5">
    <location>
        <position position="1"/>
    </location>
</feature>
<dbReference type="PRINTS" id="PR01868">
    <property type="entry name" value="ABCEFAMILY"/>
</dbReference>
<accession>X1E0Z8</accession>
<dbReference type="PROSITE" id="PS00211">
    <property type="entry name" value="ABC_TRANSPORTER_1"/>
    <property type="match status" value="1"/>
</dbReference>
<dbReference type="InterPro" id="IPR003439">
    <property type="entry name" value="ABC_transporter-like_ATP-bd"/>
</dbReference>
<organism evidence="5">
    <name type="scientific">marine sediment metagenome</name>
    <dbReference type="NCBI Taxonomy" id="412755"/>
    <lineage>
        <taxon>unclassified sequences</taxon>
        <taxon>metagenomes</taxon>
        <taxon>ecological metagenomes</taxon>
    </lineage>
</organism>
<dbReference type="InterPro" id="IPR003593">
    <property type="entry name" value="AAA+_ATPase"/>
</dbReference>
<name>X1E0Z8_9ZZZZ</name>
<dbReference type="Gene3D" id="3.40.50.300">
    <property type="entry name" value="P-loop containing nucleotide triphosphate hydrolases"/>
    <property type="match status" value="1"/>
</dbReference>
<evidence type="ECO:0000256" key="1">
    <source>
        <dbReference type="ARBA" id="ARBA00022741"/>
    </source>
</evidence>
<keyword evidence="3" id="KW-0812">Transmembrane</keyword>
<keyword evidence="3" id="KW-0472">Membrane</keyword>
<feature type="transmembrane region" description="Helical" evidence="3">
    <location>
        <begin position="215"/>
        <end position="235"/>
    </location>
</feature>
<dbReference type="PROSITE" id="PS50893">
    <property type="entry name" value="ABC_TRANSPORTER_2"/>
    <property type="match status" value="1"/>
</dbReference>
<keyword evidence="1" id="KW-0547">Nucleotide-binding</keyword>
<dbReference type="PANTHER" id="PTHR19248">
    <property type="entry name" value="ATP-BINDING TRANSPORT PROTEIN-RELATED"/>
    <property type="match status" value="1"/>
</dbReference>
<keyword evidence="2" id="KW-0067">ATP-binding</keyword>
<sequence length="248" mass="28483">INLPKNLEADTIHRYSANSFKLHRLPIPRRGQVLGLVGANGTGKSTAVKILAKRLKLNLGDWNYPPEPEEVLAYFRGSELQNYFTKMYQGDMKIIIKPQYVDVISKVVKGTVKDMILRKDERGLKDSIMDKLDLNHLYNRDIKVLSGGELQRFAIAITALQEADVYIFDEPSSYLDVKQRLKAARLIRSLSGDDKYVIAIDSYLKDLLNLLNFKYLSFFPTNILLLFYLVYINYLGGKYMSYFTSYVS</sequence>
<evidence type="ECO:0000256" key="2">
    <source>
        <dbReference type="ARBA" id="ARBA00022840"/>
    </source>
</evidence>
<evidence type="ECO:0000313" key="5">
    <source>
        <dbReference type="EMBL" id="GAH02338.1"/>
    </source>
</evidence>
<dbReference type="Pfam" id="PF00005">
    <property type="entry name" value="ABC_tran"/>
    <property type="match status" value="1"/>
</dbReference>
<keyword evidence="3" id="KW-1133">Transmembrane helix</keyword>
<gene>
    <name evidence="5" type="ORF">S01H4_41847</name>
</gene>
<dbReference type="SMART" id="SM00382">
    <property type="entry name" value="AAA"/>
    <property type="match status" value="1"/>
</dbReference>
<feature type="domain" description="ABC transporter" evidence="4">
    <location>
        <begin position="7"/>
        <end position="244"/>
    </location>
</feature>
<evidence type="ECO:0000256" key="3">
    <source>
        <dbReference type="SAM" id="Phobius"/>
    </source>
</evidence>
<dbReference type="InterPro" id="IPR017871">
    <property type="entry name" value="ABC_transporter-like_CS"/>
</dbReference>
<dbReference type="GO" id="GO:0005524">
    <property type="term" value="F:ATP binding"/>
    <property type="evidence" value="ECO:0007669"/>
    <property type="project" value="UniProtKB-KW"/>
</dbReference>
<dbReference type="InterPro" id="IPR013283">
    <property type="entry name" value="RLI1"/>
</dbReference>
<dbReference type="InterPro" id="IPR027417">
    <property type="entry name" value="P-loop_NTPase"/>
</dbReference>
<dbReference type="EMBL" id="BART01022917">
    <property type="protein sequence ID" value="GAH02338.1"/>
    <property type="molecule type" value="Genomic_DNA"/>
</dbReference>